<evidence type="ECO:0000313" key="3">
    <source>
        <dbReference type="Proteomes" id="UP000626210"/>
    </source>
</evidence>
<protein>
    <submittedName>
        <fullName evidence="2">Uncharacterized protein</fullName>
    </submittedName>
</protein>
<reference evidence="3" key="1">
    <citation type="journal article" date="2019" name="Int. J. Syst. Evol. Microbiol.">
        <title>The Global Catalogue of Microorganisms (GCM) 10K type strain sequencing project: providing services to taxonomists for standard genome sequencing and annotation.</title>
        <authorList>
            <consortium name="The Broad Institute Genomics Platform"/>
            <consortium name="The Broad Institute Genome Sequencing Center for Infectious Disease"/>
            <person name="Wu L."/>
            <person name="Ma J."/>
        </authorList>
    </citation>
    <scope>NUCLEOTIDE SEQUENCE [LARGE SCALE GENOMIC DNA]</scope>
    <source>
        <strain evidence="3">KCTC 23314</strain>
    </source>
</reference>
<dbReference type="Proteomes" id="UP000626210">
    <property type="component" value="Unassembled WGS sequence"/>
</dbReference>
<keyword evidence="3" id="KW-1185">Reference proteome</keyword>
<evidence type="ECO:0000256" key="1">
    <source>
        <dbReference type="SAM" id="MobiDB-lite"/>
    </source>
</evidence>
<sequence length="77" mass="8570">MIEAHIPRPPCHMNRPHCREAGQDLLAHLGDTAPVTRRDQVKDFSKTAFWPLRGDPEEELQGWTPVTVGASAGRNKA</sequence>
<comment type="caution">
    <text evidence="2">The sequence shown here is derived from an EMBL/GenBank/DDBJ whole genome shotgun (WGS) entry which is preliminary data.</text>
</comment>
<evidence type="ECO:0000313" key="2">
    <source>
        <dbReference type="EMBL" id="GHC81870.1"/>
    </source>
</evidence>
<proteinExistence type="predicted"/>
<dbReference type="EMBL" id="BMYK01000006">
    <property type="protein sequence ID" value="GHC81870.1"/>
    <property type="molecule type" value="Genomic_DNA"/>
</dbReference>
<feature type="region of interest" description="Disordered" evidence="1">
    <location>
        <begin position="56"/>
        <end position="77"/>
    </location>
</feature>
<name>A0ABQ3G136_9BURK</name>
<gene>
    <name evidence="2" type="ORF">GCM10007320_24580</name>
</gene>
<accession>A0ABQ3G136</accession>
<organism evidence="2 3">
    <name type="scientific">Pseudorhodoferax aquiterrae</name>
    <dbReference type="NCBI Taxonomy" id="747304"/>
    <lineage>
        <taxon>Bacteria</taxon>
        <taxon>Pseudomonadati</taxon>
        <taxon>Pseudomonadota</taxon>
        <taxon>Betaproteobacteria</taxon>
        <taxon>Burkholderiales</taxon>
        <taxon>Comamonadaceae</taxon>
    </lineage>
</organism>